<dbReference type="PROSITE" id="PS51273">
    <property type="entry name" value="GATASE_TYPE_1"/>
    <property type="match status" value="1"/>
</dbReference>
<evidence type="ECO:0000313" key="3">
    <source>
        <dbReference type="Proteomes" id="UP000518206"/>
    </source>
</evidence>
<dbReference type="InterPro" id="IPR029062">
    <property type="entry name" value="Class_I_gatase-like"/>
</dbReference>
<dbReference type="GO" id="GO:0005829">
    <property type="term" value="C:cytosol"/>
    <property type="evidence" value="ECO:0007669"/>
    <property type="project" value="TreeGrafter"/>
</dbReference>
<dbReference type="InterPro" id="IPR044992">
    <property type="entry name" value="ChyE-like"/>
</dbReference>
<dbReference type="PANTHER" id="PTHR42695">
    <property type="entry name" value="GLUTAMINE AMIDOTRANSFERASE YLR126C-RELATED"/>
    <property type="match status" value="1"/>
</dbReference>
<dbReference type="Pfam" id="PF00117">
    <property type="entry name" value="GATase"/>
    <property type="match status" value="1"/>
</dbReference>
<dbReference type="PANTHER" id="PTHR42695:SF5">
    <property type="entry name" value="GLUTAMINE AMIDOTRANSFERASE YLR126C-RELATED"/>
    <property type="match status" value="1"/>
</dbReference>
<dbReference type="SUPFAM" id="SSF52317">
    <property type="entry name" value="Class I glutamine amidotransferase-like"/>
    <property type="match status" value="1"/>
</dbReference>
<reference evidence="2 3" key="1">
    <citation type="submission" date="2020-08" db="EMBL/GenBank/DDBJ databases">
        <title>The Agave Microbiome: Exploring the role of microbial communities in plant adaptations to desert environments.</title>
        <authorList>
            <person name="Partida-Martinez L.P."/>
        </authorList>
    </citation>
    <scope>NUCLEOTIDE SEQUENCE [LARGE SCALE GENOMIC DNA]</scope>
    <source>
        <strain evidence="2 3">RAS26</strain>
    </source>
</reference>
<evidence type="ECO:0000259" key="1">
    <source>
        <dbReference type="Pfam" id="PF00117"/>
    </source>
</evidence>
<protein>
    <submittedName>
        <fullName evidence="2">GMP synthase (Glutamine-hydrolyzing)</fullName>
        <ecNumber evidence="2">6.3.5.2</ecNumber>
    </submittedName>
</protein>
<dbReference type="RefSeq" id="WP_183297477.1">
    <property type="nucleotide sequence ID" value="NZ_JACHVX010000006.1"/>
</dbReference>
<evidence type="ECO:0000313" key="2">
    <source>
        <dbReference type="EMBL" id="MBB2924682.1"/>
    </source>
</evidence>
<dbReference type="AlphaFoldDB" id="A0A7W4YDG4"/>
<reference evidence="2 3" key="2">
    <citation type="submission" date="2020-08" db="EMBL/GenBank/DDBJ databases">
        <authorList>
            <person name="Partida-Martinez L."/>
            <person name="Huntemann M."/>
            <person name="Clum A."/>
            <person name="Wang J."/>
            <person name="Palaniappan K."/>
            <person name="Ritter S."/>
            <person name="Chen I.-M."/>
            <person name="Stamatis D."/>
            <person name="Reddy T."/>
            <person name="O'Malley R."/>
            <person name="Daum C."/>
            <person name="Shapiro N."/>
            <person name="Ivanova N."/>
            <person name="Kyrpides N."/>
            <person name="Woyke T."/>
        </authorList>
    </citation>
    <scope>NUCLEOTIDE SEQUENCE [LARGE SCALE GENOMIC DNA]</scope>
    <source>
        <strain evidence="2 3">RAS26</strain>
    </source>
</reference>
<dbReference type="Gene3D" id="3.40.50.880">
    <property type="match status" value="1"/>
</dbReference>
<feature type="domain" description="Glutamine amidotransferase" evidence="1">
    <location>
        <begin position="51"/>
        <end position="192"/>
    </location>
</feature>
<organism evidence="2 3">
    <name type="scientific">Cellulomonas cellasea</name>
    <dbReference type="NCBI Taxonomy" id="43670"/>
    <lineage>
        <taxon>Bacteria</taxon>
        <taxon>Bacillati</taxon>
        <taxon>Actinomycetota</taxon>
        <taxon>Actinomycetes</taxon>
        <taxon>Micrococcales</taxon>
        <taxon>Cellulomonadaceae</taxon>
        <taxon>Cellulomonas</taxon>
    </lineage>
</organism>
<dbReference type="CDD" id="cd01741">
    <property type="entry name" value="GATase1_1"/>
    <property type="match status" value="1"/>
</dbReference>
<dbReference type="EC" id="6.3.5.2" evidence="2"/>
<gene>
    <name evidence="2" type="ORF">FHR80_003618</name>
</gene>
<accession>A0A7W4YDG4</accession>
<dbReference type="EMBL" id="JACHVX010000006">
    <property type="protein sequence ID" value="MBB2924682.1"/>
    <property type="molecule type" value="Genomic_DNA"/>
</dbReference>
<dbReference type="InterPro" id="IPR017926">
    <property type="entry name" value="GATASE"/>
</dbReference>
<dbReference type="GO" id="GO:0003922">
    <property type="term" value="F:GMP synthase (glutamine-hydrolyzing) activity"/>
    <property type="evidence" value="ECO:0007669"/>
    <property type="project" value="UniProtKB-EC"/>
</dbReference>
<dbReference type="Proteomes" id="UP000518206">
    <property type="component" value="Unassembled WGS sequence"/>
</dbReference>
<name>A0A7W4YDG4_9CELL</name>
<sequence>MRPFLLLASRADDPAADGEYAAMLRYGGLTPERLHRVRMEAGPLPPIDLDRYAGVLVGGSPFNSADPPERKSEVQHRVEGELVPLLDEIVARDHPFLGACYGVGTLGAHQGAVIDGTYAEEIGSVEVTLTDAGAADPLLEGVPRTFEAFVGHREACRTLPAHAVLLASSATCPVQMFRVREHLYATQFHPELDVEGIVTRIEVYRHAGYFPPEDAHRVEERVRRVAVTHPPTILRNFVRLFG</sequence>
<proteinExistence type="predicted"/>
<keyword evidence="2" id="KW-0436">Ligase</keyword>
<dbReference type="NCBIfam" id="NF005743">
    <property type="entry name" value="PRK07567.1"/>
    <property type="match status" value="1"/>
</dbReference>
<comment type="caution">
    <text evidence="2">The sequence shown here is derived from an EMBL/GenBank/DDBJ whole genome shotgun (WGS) entry which is preliminary data.</text>
</comment>